<evidence type="ECO:0000256" key="21">
    <source>
        <dbReference type="ARBA" id="ARBA00047969"/>
    </source>
</evidence>
<evidence type="ECO:0000256" key="9">
    <source>
        <dbReference type="ARBA" id="ARBA00022946"/>
    </source>
</evidence>
<comment type="similarity">
    <text evidence="15">Belongs to the THEM4/THEM5 thioesterase family.</text>
</comment>
<evidence type="ECO:0000256" key="12">
    <source>
        <dbReference type="ARBA" id="ARBA00023273"/>
    </source>
</evidence>
<evidence type="ECO:0000256" key="18">
    <source>
        <dbReference type="ARBA" id="ARBA00043210"/>
    </source>
</evidence>
<dbReference type="SUPFAM" id="SSF54637">
    <property type="entry name" value="Thioesterase/thiol ester dehydrase-isomerase"/>
    <property type="match status" value="1"/>
</dbReference>
<evidence type="ECO:0000313" key="26">
    <source>
        <dbReference type="Proteomes" id="UP000010744"/>
    </source>
</evidence>
<keyword evidence="26" id="KW-1185">Reference proteome</keyword>
<comment type="catalytic activity">
    <reaction evidence="13">
        <text>(5Z,8Z,11Z,14Z)-eicosatetraenoyl-CoA + H2O = (5Z,8Z,11Z,14Z)-eicosatetraenoate + CoA + H(+)</text>
        <dbReference type="Rhea" id="RHEA:40151"/>
        <dbReference type="ChEBI" id="CHEBI:15377"/>
        <dbReference type="ChEBI" id="CHEBI:15378"/>
        <dbReference type="ChEBI" id="CHEBI:32395"/>
        <dbReference type="ChEBI" id="CHEBI:57287"/>
        <dbReference type="ChEBI" id="CHEBI:57368"/>
    </reaction>
    <physiologicalReaction direction="left-to-right" evidence="13">
        <dbReference type="Rhea" id="RHEA:40152"/>
    </physiologicalReaction>
</comment>
<evidence type="ECO:0000256" key="7">
    <source>
        <dbReference type="ARBA" id="ARBA00022801"/>
    </source>
</evidence>
<dbReference type="EC" id="3.1.2.2" evidence="16"/>
<accession>A0ABQ0I095</accession>
<comment type="caution">
    <text evidence="25">The sequence shown here is derived from an EMBL/GenBank/DDBJ whole genome shotgun (WGS) entry which is preliminary data.</text>
</comment>
<dbReference type="InterPro" id="IPR052365">
    <property type="entry name" value="THEM4/THEM5_acyl-CoA_thioest"/>
</dbReference>
<dbReference type="Gene3D" id="3.10.129.10">
    <property type="entry name" value="Hotdog Thioesterase"/>
    <property type="match status" value="1"/>
</dbReference>
<evidence type="ECO:0000256" key="5">
    <source>
        <dbReference type="ARBA" id="ARBA00022490"/>
    </source>
</evidence>
<evidence type="ECO:0000256" key="17">
    <source>
        <dbReference type="ARBA" id="ARBA00040123"/>
    </source>
</evidence>
<evidence type="ECO:0000256" key="8">
    <source>
        <dbReference type="ARBA" id="ARBA00022832"/>
    </source>
</evidence>
<evidence type="ECO:0000256" key="1">
    <source>
        <dbReference type="ARBA" id="ARBA00004170"/>
    </source>
</evidence>
<evidence type="ECO:0000256" key="23">
    <source>
        <dbReference type="ARBA" id="ARBA00048180"/>
    </source>
</evidence>
<dbReference type="InterPro" id="IPR006683">
    <property type="entry name" value="Thioestr_dom"/>
</dbReference>
<dbReference type="NCBIfam" id="TIGR00369">
    <property type="entry name" value="unchar_dom_1"/>
    <property type="match status" value="1"/>
</dbReference>
<comment type="catalytic activity">
    <reaction evidence="23">
        <text>tetradecanoyl-CoA + H2O = tetradecanoate + CoA + H(+)</text>
        <dbReference type="Rhea" id="RHEA:40119"/>
        <dbReference type="ChEBI" id="CHEBI:15377"/>
        <dbReference type="ChEBI" id="CHEBI:15378"/>
        <dbReference type="ChEBI" id="CHEBI:30807"/>
        <dbReference type="ChEBI" id="CHEBI:57287"/>
        <dbReference type="ChEBI" id="CHEBI:57385"/>
    </reaction>
    <physiologicalReaction direction="left-to-right" evidence="23">
        <dbReference type="Rhea" id="RHEA:40120"/>
    </physiologicalReaction>
</comment>
<dbReference type="PANTHER" id="PTHR12418:SF19">
    <property type="entry name" value="ACYL-COENZYME A THIOESTERASE THEM4"/>
    <property type="match status" value="1"/>
</dbReference>
<comment type="catalytic activity">
    <reaction evidence="22">
        <text>dodecanoyl-CoA + H2O = dodecanoate + CoA + H(+)</text>
        <dbReference type="Rhea" id="RHEA:30135"/>
        <dbReference type="ChEBI" id="CHEBI:15377"/>
        <dbReference type="ChEBI" id="CHEBI:15378"/>
        <dbReference type="ChEBI" id="CHEBI:18262"/>
        <dbReference type="ChEBI" id="CHEBI:57287"/>
        <dbReference type="ChEBI" id="CHEBI:57375"/>
    </reaction>
    <physiologicalReaction direction="left-to-right" evidence="22">
        <dbReference type="Rhea" id="RHEA:30136"/>
    </physiologicalReaction>
</comment>
<evidence type="ECO:0000256" key="20">
    <source>
        <dbReference type="ARBA" id="ARBA00047734"/>
    </source>
</evidence>
<evidence type="ECO:0000256" key="10">
    <source>
        <dbReference type="ARBA" id="ARBA00023098"/>
    </source>
</evidence>
<dbReference type="CDD" id="cd03443">
    <property type="entry name" value="PaaI_thioesterase"/>
    <property type="match status" value="1"/>
</dbReference>
<evidence type="ECO:0000256" key="19">
    <source>
        <dbReference type="ARBA" id="ARBA00047588"/>
    </source>
</evidence>
<keyword evidence="9" id="KW-0809">Transit peptide</keyword>
<evidence type="ECO:0000256" key="3">
    <source>
        <dbReference type="ARBA" id="ARBA00004632"/>
    </source>
</evidence>
<evidence type="ECO:0000256" key="4">
    <source>
        <dbReference type="ARBA" id="ARBA00022475"/>
    </source>
</evidence>
<keyword evidence="7" id="KW-0378">Hydrolase</keyword>
<sequence length="222" mass="24079">MPHLLMGSYMQFILEDITEAEVERRRGVYTPLTDTVRDLVDAVIRTEVGEDALAVAQRRIAEIVADLRSEQMDGPYGVRHTRENTGMAWGNAVIGVRNALAPPLNVEHVDDGVRCEFTLGAAYEGPPGCVHGGVCAMLLDHLLGNAASYESACYTGTITIRYLRPTRLGALTARAWVTEQTGRKRIARGTISDAEGVTCEAEGVFIVPRSALDAPPVRWSAG</sequence>
<keyword evidence="10" id="KW-0443">Lipid metabolism</keyword>
<organism evidence="25 26">
    <name type="scientific">Gordonia rubripertincta NBRC 101908</name>
    <dbReference type="NCBI Taxonomy" id="1077975"/>
    <lineage>
        <taxon>Bacteria</taxon>
        <taxon>Bacillati</taxon>
        <taxon>Actinomycetota</taxon>
        <taxon>Actinomycetes</taxon>
        <taxon>Mycobacteriales</taxon>
        <taxon>Gordoniaceae</taxon>
        <taxon>Gordonia</taxon>
    </lineage>
</organism>
<evidence type="ECO:0000313" key="25">
    <source>
        <dbReference type="EMBL" id="GAB87940.1"/>
    </source>
</evidence>
<dbReference type="Proteomes" id="UP000010744">
    <property type="component" value="Unassembled WGS sequence"/>
</dbReference>
<reference evidence="25 26" key="1">
    <citation type="submission" date="2012-08" db="EMBL/GenBank/DDBJ databases">
        <title>Whole genome shotgun sequence of Gordonia rubripertincta NBRC 101908.</title>
        <authorList>
            <person name="Takarada H."/>
            <person name="Hosoyama A."/>
            <person name="Tsuchikane K."/>
            <person name="Katsumata H."/>
            <person name="Baba S."/>
            <person name="Ohji S."/>
            <person name="Yamazaki S."/>
            <person name="Fujita N."/>
        </authorList>
    </citation>
    <scope>NUCLEOTIDE SEQUENCE [LARGE SCALE GENOMIC DNA]</scope>
    <source>
        <strain evidence="25 26">NBRC 101908</strain>
    </source>
</reference>
<evidence type="ECO:0000256" key="22">
    <source>
        <dbReference type="ARBA" id="ARBA00048074"/>
    </source>
</evidence>
<comment type="subcellular location">
    <subcellularLocation>
        <location evidence="3">Cell projection</location>
        <location evidence="3">Ruffle membrane</location>
    </subcellularLocation>
    <subcellularLocation>
        <location evidence="2">Cytoplasm</location>
    </subcellularLocation>
    <subcellularLocation>
        <location evidence="1">Membrane</location>
        <topology evidence="1">Peripheral membrane protein</topology>
    </subcellularLocation>
</comment>
<comment type="catalytic activity">
    <reaction evidence="20">
        <text>hexadecanoyl-CoA + H2O = hexadecanoate + CoA + H(+)</text>
        <dbReference type="Rhea" id="RHEA:16645"/>
        <dbReference type="ChEBI" id="CHEBI:7896"/>
        <dbReference type="ChEBI" id="CHEBI:15377"/>
        <dbReference type="ChEBI" id="CHEBI:15378"/>
        <dbReference type="ChEBI" id="CHEBI:57287"/>
        <dbReference type="ChEBI" id="CHEBI:57379"/>
        <dbReference type="EC" id="3.1.2.2"/>
    </reaction>
    <physiologicalReaction direction="left-to-right" evidence="20">
        <dbReference type="Rhea" id="RHEA:16646"/>
    </physiologicalReaction>
</comment>
<keyword evidence="6" id="KW-0053">Apoptosis</keyword>
<dbReference type="InterPro" id="IPR003736">
    <property type="entry name" value="PAAI_dom"/>
</dbReference>
<evidence type="ECO:0000256" key="16">
    <source>
        <dbReference type="ARBA" id="ARBA00038848"/>
    </source>
</evidence>
<comment type="catalytic activity">
    <reaction evidence="21">
        <text>decanoyl-CoA + H2O = decanoate + CoA + H(+)</text>
        <dbReference type="Rhea" id="RHEA:40059"/>
        <dbReference type="ChEBI" id="CHEBI:15377"/>
        <dbReference type="ChEBI" id="CHEBI:15378"/>
        <dbReference type="ChEBI" id="CHEBI:27689"/>
        <dbReference type="ChEBI" id="CHEBI:57287"/>
        <dbReference type="ChEBI" id="CHEBI:61430"/>
    </reaction>
    <physiologicalReaction direction="left-to-right" evidence="21">
        <dbReference type="Rhea" id="RHEA:40060"/>
    </physiologicalReaction>
</comment>
<evidence type="ECO:0000259" key="24">
    <source>
        <dbReference type="Pfam" id="PF03061"/>
    </source>
</evidence>
<feature type="domain" description="Thioesterase" evidence="24">
    <location>
        <begin position="128"/>
        <end position="199"/>
    </location>
</feature>
<dbReference type="PANTHER" id="PTHR12418">
    <property type="entry name" value="ACYL-COENZYME A THIOESTERASE THEM4"/>
    <property type="match status" value="1"/>
</dbReference>
<dbReference type="Pfam" id="PF03061">
    <property type="entry name" value="4HBT"/>
    <property type="match status" value="1"/>
</dbReference>
<evidence type="ECO:0000256" key="13">
    <source>
        <dbReference type="ARBA" id="ARBA00035852"/>
    </source>
</evidence>
<evidence type="ECO:0000256" key="2">
    <source>
        <dbReference type="ARBA" id="ARBA00004496"/>
    </source>
</evidence>
<evidence type="ECO:0000256" key="11">
    <source>
        <dbReference type="ARBA" id="ARBA00023136"/>
    </source>
</evidence>
<keyword evidence="12" id="KW-0966">Cell projection</keyword>
<protein>
    <recommendedName>
        <fullName evidence="17">Acyl-coenzyme A thioesterase THEM4</fullName>
        <ecNumber evidence="16">3.1.2.2</ecNumber>
    </recommendedName>
    <alternativeName>
        <fullName evidence="18">Thioesterase superfamily member 4</fullName>
    </alternativeName>
</protein>
<comment type="catalytic activity">
    <reaction evidence="19">
        <text>octanoyl-CoA + H2O = octanoate + CoA + H(+)</text>
        <dbReference type="Rhea" id="RHEA:30143"/>
        <dbReference type="ChEBI" id="CHEBI:15377"/>
        <dbReference type="ChEBI" id="CHEBI:15378"/>
        <dbReference type="ChEBI" id="CHEBI:25646"/>
        <dbReference type="ChEBI" id="CHEBI:57287"/>
        <dbReference type="ChEBI" id="CHEBI:57386"/>
    </reaction>
    <physiologicalReaction direction="left-to-right" evidence="19">
        <dbReference type="Rhea" id="RHEA:30144"/>
    </physiologicalReaction>
</comment>
<gene>
    <name evidence="25" type="ORF">GORBP_122_00180</name>
</gene>
<keyword evidence="5" id="KW-0963">Cytoplasm</keyword>
<evidence type="ECO:0000256" key="14">
    <source>
        <dbReference type="ARBA" id="ARBA00037002"/>
    </source>
</evidence>
<keyword evidence="11" id="KW-0472">Membrane</keyword>
<comment type="catalytic activity">
    <reaction evidence="14">
        <text>(9Z)-octadecenoyl-CoA + H2O = (9Z)-octadecenoate + CoA + H(+)</text>
        <dbReference type="Rhea" id="RHEA:40139"/>
        <dbReference type="ChEBI" id="CHEBI:15377"/>
        <dbReference type="ChEBI" id="CHEBI:15378"/>
        <dbReference type="ChEBI" id="CHEBI:30823"/>
        <dbReference type="ChEBI" id="CHEBI:57287"/>
        <dbReference type="ChEBI" id="CHEBI:57387"/>
    </reaction>
    <physiologicalReaction direction="left-to-right" evidence="14">
        <dbReference type="Rhea" id="RHEA:40140"/>
    </physiologicalReaction>
</comment>
<dbReference type="EMBL" id="BAHB01000122">
    <property type="protein sequence ID" value="GAB87940.1"/>
    <property type="molecule type" value="Genomic_DNA"/>
</dbReference>
<name>A0ABQ0I095_GORRU</name>
<keyword evidence="4" id="KW-1003">Cell membrane</keyword>
<evidence type="ECO:0000256" key="6">
    <source>
        <dbReference type="ARBA" id="ARBA00022703"/>
    </source>
</evidence>
<proteinExistence type="inferred from homology"/>
<dbReference type="InterPro" id="IPR029069">
    <property type="entry name" value="HotDog_dom_sf"/>
</dbReference>
<evidence type="ECO:0000256" key="15">
    <source>
        <dbReference type="ARBA" id="ARBA00038456"/>
    </source>
</evidence>
<keyword evidence="8" id="KW-0276">Fatty acid metabolism</keyword>